<dbReference type="InterPro" id="IPR050397">
    <property type="entry name" value="Env_Response_Regulators"/>
</dbReference>
<dbReference type="SUPFAM" id="SSF51206">
    <property type="entry name" value="cAMP-binding domain-like"/>
    <property type="match status" value="1"/>
</dbReference>
<dbReference type="Pfam" id="PF13545">
    <property type="entry name" value="HTH_Crp_2"/>
    <property type="match status" value="1"/>
</dbReference>
<keyword evidence="2" id="KW-0238">DNA-binding</keyword>
<dbReference type="RefSeq" id="WP_260994191.1">
    <property type="nucleotide sequence ID" value="NZ_JAODWD010000004.1"/>
</dbReference>
<evidence type="ECO:0000313" key="7">
    <source>
        <dbReference type="Proteomes" id="UP001206639"/>
    </source>
</evidence>
<dbReference type="CDD" id="cd00038">
    <property type="entry name" value="CAP_ED"/>
    <property type="match status" value="1"/>
</dbReference>
<keyword evidence="1" id="KW-0805">Transcription regulation</keyword>
<dbReference type="PANTHER" id="PTHR24567:SF74">
    <property type="entry name" value="HTH-TYPE TRANSCRIPTIONAL REGULATOR ARCR"/>
    <property type="match status" value="1"/>
</dbReference>
<keyword evidence="3" id="KW-0804">Transcription</keyword>
<organism evidence="6 7">
    <name type="scientific">Mycobacterium deserti</name>
    <dbReference type="NCBI Taxonomy" id="2978347"/>
    <lineage>
        <taxon>Bacteria</taxon>
        <taxon>Bacillati</taxon>
        <taxon>Actinomycetota</taxon>
        <taxon>Actinomycetes</taxon>
        <taxon>Mycobacteriales</taxon>
        <taxon>Mycobacteriaceae</taxon>
        <taxon>Mycobacterium</taxon>
    </lineage>
</organism>
<dbReference type="Pfam" id="PF00027">
    <property type="entry name" value="cNMP_binding"/>
    <property type="match status" value="1"/>
</dbReference>
<reference evidence="7" key="1">
    <citation type="submission" date="2023-07" db="EMBL/GenBank/DDBJ databases">
        <authorList>
            <person name="Deng Y."/>
            <person name="Zhang Y.-Q."/>
        </authorList>
    </citation>
    <scope>NUCLEOTIDE SEQUENCE [LARGE SCALE GENOMIC DNA]</scope>
    <source>
        <strain evidence="7">CPCC 205710</strain>
    </source>
</reference>
<dbReference type="SUPFAM" id="SSF46785">
    <property type="entry name" value="Winged helix' DNA-binding domain"/>
    <property type="match status" value="1"/>
</dbReference>
<dbReference type="Gene3D" id="1.10.10.10">
    <property type="entry name" value="Winged helix-like DNA-binding domain superfamily/Winged helix DNA-binding domain"/>
    <property type="match status" value="1"/>
</dbReference>
<dbReference type="InterPro" id="IPR000595">
    <property type="entry name" value="cNMP-bd_dom"/>
</dbReference>
<proteinExistence type="predicted"/>
<protein>
    <submittedName>
        <fullName evidence="6">Crp/Fnr family transcriptional regulator</fullName>
    </submittedName>
</protein>
<dbReference type="SMART" id="SM00100">
    <property type="entry name" value="cNMP"/>
    <property type="match status" value="1"/>
</dbReference>
<evidence type="ECO:0000259" key="5">
    <source>
        <dbReference type="PROSITE" id="PS51063"/>
    </source>
</evidence>
<evidence type="ECO:0000256" key="2">
    <source>
        <dbReference type="ARBA" id="ARBA00023125"/>
    </source>
</evidence>
<dbReference type="PROSITE" id="PS51063">
    <property type="entry name" value="HTH_CRP_2"/>
    <property type="match status" value="1"/>
</dbReference>
<feature type="domain" description="Cyclic nucleotide-binding" evidence="4">
    <location>
        <begin position="14"/>
        <end position="134"/>
    </location>
</feature>
<dbReference type="InterPro" id="IPR012318">
    <property type="entry name" value="HTH_CRP"/>
</dbReference>
<evidence type="ECO:0000313" key="6">
    <source>
        <dbReference type="EMBL" id="MCT7660124.1"/>
    </source>
</evidence>
<dbReference type="InterPro" id="IPR018490">
    <property type="entry name" value="cNMP-bd_dom_sf"/>
</dbReference>
<evidence type="ECO:0000259" key="4">
    <source>
        <dbReference type="PROSITE" id="PS50042"/>
    </source>
</evidence>
<evidence type="ECO:0000256" key="3">
    <source>
        <dbReference type="ARBA" id="ARBA00023163"/>
    </source>
</evidence>
<evidence type="ECO:0000256" key="1">
    <source>
        <dbReference type="ARBA" id="ARBA00023015"/>
    </source>
</evidence>
<dbReference type="EMBL" id="JAODWD010000004">
    <property type="protein sequence ID" value="MCT7660124.1"/>
    <property type="molecule type" value="Genomic_DNA"/>
</dbReference>
<dbReference type="PROSITE" id="PS50042">
    <property type="entry name" value="CNMP_BINDING_3"/>
    <property type="match status" value="1"/>
</dbReference>
<sequence>MNSTAADVLAHVGFLRGLDPAIYSTLAPQLRLEEWRRGKDVYRQDEFADGLHIILRGKVKVCSRAVDGREKLMEIRGPSDVLGTVSALDRGPRTATATAVTDVCTAVVDDETLHRWMSERPEIAAQLLKYMAKRLRSANNHLLAMVFDDVPCRVAKELLHLARRFGSQHGEFLRVRHDLTQTELAQLVGATRESVNKALCDFVNRGWITTDGKITMINQPHLLARRAG</sequence>
<accession>A0ABT2MCY3</accession>
<name>A0ABT2MCY3_9MYCO</name>
<dbReference type="InterPro" id="IPR014710">
    <property type="entry name" value="RmlC-like_jellyroll"/>
</dbReference>
<comment type="caution">
    <text evidence="6">The sequence shown here is derived from an EMBL/GenBank/DDBJ whole genome shotgun (WGS) entry which is preliminary data.</text>
</comment>
<dbReference type="InterPro" id="IPR036388">
    <property type="entry name" value="WH-like_DNA-bd_sf"/>
</dbReference>
<gene>
    <name evidence="6" type="ORF">N4S67_17035</name>
</gene>
<feature type="domain" description="HTH crp-type" evidence="5">
    <location>
        <begin position="148"/>
        <end position="221"/>
    </location>
</feature>
<dbReference type="PANTHER" id="PTHR24567">
    <property type="entry name" value="CRP FAMILY TRANSCRIPTIONAL REGULATORY PROTEIN"/>
    <property type="match status" value="1"/>
</dbReference>
<keyword evidence="7" id="KW-1185">Reference proteome</keyword>
<dbReference type="Gene3D" id="2.60.120.10">
    <property type="entry name" value="Jelly Rolls"/>
    <property type="match status" value="1"/>
</dbReference>
<dbReference type="SMART" id="SM00419">
    <property type="entry name" value="HTH_CRP"/>
    <property type="match status" value="1"/>
</dbReference>
<dbReference type="Proteomes" id="UP001206639">
    <property type="component" value="Unassembled WGS sequence"/>
</dbReference>
<dbReference type="InterPro" id="IPR036390">
    <property type="entry name" value="WH_DNA-bd_sf"/>
</dbReference>